<evidence type="ECO:0000256" key="4">
    <source>
        <dbReference type="ARBA" id="ARBA00022989"/>
    </source>
</evidence>
<feature type="transmembrane region" description="Helical" evidence="6">
    <location>
        <begin position="42"/>
        <end position="62"/>
    </location>
</feature>
<dbReference type="SUPFAM" id="SSF111352">
    <property type="entry name" value="Ammonium transporter"/>
    <property type="match status" value="1"/>
</dbReference>
<comment type="subcellular location">
    <subcellularLocation>
        <location evidence="1">Membrane</location>
        <topology evidence="1">Multi-pass membrane protein</topology>
    </subcellularLocation>
</comment>
<dbReference type="PANTHER" id="PTHR11730">
    <property type="entry name" value="AMMONIUM TRANSPORTER"/>
    <property type="match status" value="1"/>
</dbReference>
<evidence type="ECO:0000256" key="1">
    <source>
        <dbReference type="ARBA" id="ARBA00004141"/>
    </source>
</evidence>
<accession>A0ABD1EX36</accession>
<feature type="transmembrane region" description="Helical" evidence="6">
    <location>
        <begin position="273"/>
        <end position="294"/>
    </location>
</feature>
<dbReference type="GO" id="GO:0016020">
    <property type="term" value="C:membrane"/>
    <property type="evidence" value="ECO:0007669"/>
    <property type="project" value="UniProtKB-SubCell"/>
</dbReference>
<feature type="domain" description="Ammonium transporter AmtB-like" evidence="7">
    <location>
        <begin position="1"/>
        <end position="296"/>
    </location>
</feature>
<evidence type="ECO:0000256" key="5">
    <source>
        <dbReference type="ARBA" id="ARBA00023136"/>
    </source>
</evidence>
<dbReference type="Gene3D" id="1.10.3430.10">
    <property type="entry name" value="Ammonium transporter AmtB like domains"/>
    <property type="match status" value="1"/>
</dbReference>
<dbReference type="PRINTS" id="PR00342">
    <property type="entry name" value="RHESUSRHD"/>
</dbReference>
<dbReference type="InterPro" id="IPR024041">
    <property type="entry name" value="NH4_transpt_AmtB-like_dom"/>
</dbReference>
<keyword evidence="9" id="KW-1185">Reference proteome</keyword>
<comment type="caution">
    <text evidence="8">The sequence shown here is derived from an EMBL/GenBank/DDBJ whole genome shotgun (WGS) entry which is preliminary data.</text>
</comment>
<keyword evidence="5 6" id="KW-0472">Membrane</keyword>
<keyword evidence="4 6" id="KW-1133">Transmembrane helix</keyword>
<feature type="transmembrane region" description="Helical" evidence="6">
    <location>
        <begin position="120"/>
        <end position="137"/>
    </location>
</feature>
<dbReference type="Proteomes" id="UP001566132">
    <property type="component" value="Unassembled WGS sequence"/>
</dbReference>
<dbReference type="PANTHER" id="PTHR11730:SF60">
    <property type="entry name" value="RH50, ISOFORM D"/>
    <property type="match status" value="1"/>
</dbReference>
<dbReference type="InterPro" id="IPR002229">
    <property type="entry name" value="RhesusRHD"/>
</dbReference>
<evidence type="ECO:0000256" key="3">
    <source>
        <dbReference type="ARBA" id="ARBA00022692"/>
    </source>
</evidence>
<dbReference type="AlphaFoldDB" id="A0ABD1EX36"/>
<gene>
    <name evidence="8" type="ORF">ABEB36_005130</name>
</gene>
<evidence type="ECO:0000259" key="7">
    <source>
        <dbReference type="Pfam" id="PF00909"/>
    </source>
</evidence>
<keyword evidence="3 6" id="KW-0812">Transmembrane</keyword>
<comment type="similarity">
    <text evidence="2">Belongs to the ammonium transporter (TC 2.A.49) family. Rh subfamily.</text>
</comment>
<protein>
    <recommendedName>
        <fullName evidence="7">Ammonium transporter AmtB-like domain-containing protein</fullName>
    </recommendedName>
</protein>
<feature type="transmembrane region" description="Helical" evidence="6">
    <location>
        <begin position="12"/>
        <end position="30"/>
    </location>
</feature>
<proteinExistence type="inferred from homology"/>
<evidence type="ECO:0000256" key="2">
    <source>
        <dbReference type="ARBA" id="ARBA00011036"/>
    </source>
</evidence>
<feature type="transmembrane region" description="Helical" evidence="6">
    <location>
        <begin position="157"/>
        <end position="185"/>
    </location>
</feature>
<name>A0ABD1EX36_HYPHA</name>
<dbReference type="EMBL" id="JBDJPC010000004">
    <property type="protein sequence ID" value="KAL1505602.1"/>
    <property type="molecule type" value="Genomic_DNA"/>
</dbReference>
<evidence type="ECO:0000313" key="9">
    <source>
        <dbReference type="Proteomes" id="UP001566132"/>
    </source>
</evidence>
<dbReference type="InterPro" id="IPR029020">
    <property type="entry name" value="Ammonium/urea_transptr"/>
</dbReference>
<evidence type="ECO:0000313" key="8">
    <source>
        <dbReference type="EMBL" id="KAL1505602.1"/>
    </source>
</evidence>
<organism evidence="8 9">
    <name type="scientific">Hypothenemus hampei</name>
    <name type="common">Coffee berry borer</name>
    <dbReference type="NCBI Taxonomy" id="57062"/>
    <lineage>
        <taxon>Eukaryota</taxon>
        <taxon>Metazoa</taxon>
        <taxon>Ecdysozoa</taxon>
        <taxon>Arthropoda</taxon>
        <taxon>Hexapoda</taxon>
        <taxon>Insecta</taxon>
        <taxon>Pterygota</taxon>
        <taxon>Neoptera</taxon>
        <taxon>Endopterygota</taxon>
        <taxon>Coleoptera</taxon>
        <taxon>Polyphaga</taxon>
        <taxon>Cucujiformia</taxon>
        <taxon>Curculionidae</taxon>
        <taxon>Scolytinae</taxon>
        <taxon>Hypothenemus</taxon>
    </lineage>
</organism>
<dbReference type="Pfam" id="PF00909">
    <property type="entry name" value="Ammonium_transp"/>
    <property type="match status" value="1"/>
</dbReference>
<evidence type="ECO:0000256" key="6">
    <source>
        <dbReference type="SAM" id="Phobius"/>
    </source>
</evidence>
<feature type="transmembrane region" description="Helical" evidence="6">
    <location>
        <begin position="82"/>
        <end position="99"/>
    </location>
</feature>
<reference evidence="8 9" key="1">
    <citation type="submission" date="2024-05" db="EMBL/GenBank/DDBJ databases">
        <title>Genetic variation in Jamaican populations of the coffee berry borer (Hypothenemus hampei).</title>
        <authorList>
            <person name="Errbii M."/>
            <person name="Myrie A."/>
        </authorList>
    </citation>
    <scope>NUCLEOTIDE SEQUENCE [LARGE SCALE GENOMIC DNA]</scope>
    <source>
        <strain evidence="8">JA-Hopewell-2020-01-JO</strain>
        <tissue evidence="8">Whole body</tissue>
    </source>
</reference>
<sequence length="348" mass="37941">MGAVLGRISHTQLIVMGILEIVGYCFNDTLNSKYIKAVDNGGSIVLHTFGAYYGLAISYVSGKKQATSPNAILNNNPPESSYISNVLAMIGTLFLWVYWPSFNSIEMENDKNHRAVINTYLSLAASCVITFAASQFSSKEHKFSMTHVQNATLAGGVAIGACAQLMIQPFGAILIGIIAGLLSVYGYTKYSKFLETYGIKDTCGVHNLHGLPGILGGIAASVLASIASEQQYGKTLYEVYPARATPVIELTPEYIPLDARNGRSAGEQAGYQALIIIVTLATALTTGLISGFILNLNLWNDMVMESYYDDSIFWEVPNDKLYSESLAPFKWKLHEKLYDKNPSKISII</sequence>